<feature type="region of interest" description="Disordered" evidence="1">
    <location>
        <begin position="77"/>
        <end position="100"/>
    </location>
</feature>
<evidence type="ECO:0000256" key="1">
    <source>
        <dbReference type="SAM" id="MobiDB-lite"/>
    </source>
</evidence>
<evidence type="ECO:0000313" key="3">
    <source>
        <dbReference type="Proteomes" id="UP000419144"/>
    </source>
</evidence>
<feature type="compositionally biased region" description="Low complexity" evidence="1">
    <location>
        <begin position="1"/>
        <end position="18"/>
    </location>
</feature>
<reference evidence="2" key="1">
    <citation type="submission" date="2019-11" db="EMBL/GenBank/DDBJ databases">
        <title>Leishmania tarentolae CDS.</title>
        <authorList>
            <person name="Goto Y."/>
            <person name="Yamagishi J."/>
        </authorList>
    </citation>
    <scope>NUCLEOTIDE SEQUENCE [LARGE SCALE GENOMIC DNA]</scope>
    <source>
        <strain evidence="2">Parrot Tar II</strain>
    </source>
</reference>
<proteinExistence type="predicted"/>
<evidence type="ECO:0000313" key="2">
    <source>
        <dbReference type="EMBL" id="GET90318.1"/>
    </source>
</evidence>
<name>A0A640KLU6_LEITA</name>
<gene>
    <name evidence="2" type="ORF">LtaPh_2906000</name>
</gene>
<feature type="region of interest" description="Disordered" evidence="1">
    <location>
        <begin position="282"/>
        <end position="302"/>
    </location>
</feature>
<feature type="region of interest" description="Disordered" evidence="1">
    <location>
        <begin position="453"/>
        <end position="482"/>
    </location>
</feature>
<feature type="region of interest" description="Disordered" evidence="1">
    <location>
        <begin position="1"/>
        <end position="23"/>
    </location>
</feature>
<sequence>MPTTSAPSPLLPTLRPASGTMAAPHLTIEAAAPREASASSSEGTRVKAKEFDEDWHRLPSDICYFQDLLASLEEQKRGSPASCPNATATGGLSYSTSLQRERELEEREIANLRARERQVSIIEARRRRSRRRCDVVDDAFHNALKRRWQAMQHLAADPPAERLVGQGMTQYVPAALLPDDVVDRRGRHQPGPLPLTPQSVVEAQMHRVLNAPAITGAGSTAATVVRALKDCSSGVAAERDAIVFLTELDAGGRLVRKDGATGGSHTLTESPSVLSHVVAMTSSEGKRAEEEAQPPITPSHTTSTICAESLTNADVDEDYDDEVGWVRPATVTEANKERWQEMGYHVIVVGGNGQYGSAAEREADVVRRAIRSVGTLPNGEVAPRASEPRTAISTQSHTRSKCPNDQQAKRKDTPRWEWMRLAPLPQMCLVQRRLPEEDMTVAELRGRHCRHPTVESSITSVPRGRQNRRDHPWRASGKPVSN</sequence>
<feature type="compositionally biased region" description="Polar residues" evidence="1">
    <location>
        <begin position="82"/>
        <end position="98"/>
    </location>
</feature>
<feature type="compositionally biased region" description="Basic and acidic residues" evidence="1">
    <location>
        <begin position="407"/>
        <end position="416"/>
    </location>
</feature>
<dbReference type="EMBL" id="BLBS01000040">
    <property type="protein sequence ID" value="GET90318.1"/>
    <property type="molecule type" value="Genomic_DNA"/>
</dbReference>
<feature type="region of interest" description="Disordered" evidence="1">
    <location>
        <begin position="377"/>
        <end position="416"/>
    </location>
</feature>
<comment type="caution">
    <text evidence="2">The sequence shown here is derived from an EMBL/GenBank/DDBJ whole genome shotgun (WGS) entry which is preliminary data.</text>
</comment>
<dbReference type="AlphaFoldDB" id="A0A640KLU6"/>
<dbReference type="Proteomes" id="UP000419144">
    <property type="component" value="Unassembled WGS sequence"/>
</dbReference>
<accession>A0A640KLU6</accession>
<dbReference type="OrthoDB" id="266987at2759"/>
<feature type="compositionally biased region" description="Polar residues" evidence="1">
    <location>
        <begin position="391"/>
        <end position="406"/>
    </location>
</feature>
<protein>
    <submittedName>
        <fullName evidence="2">Uncharacterized protein</fullName>
    </submittedName>
</protein>
<dbReference type="VEuPathDB" id="TriTrypDB:LtaPh_2906000"/>
<keyword evidence="3" id="KW-1185">Reference proteome</keyword>
<organism evidence="2 3">
    <name type="scientific">Leishmania tarentolae</name>
    <name type="common">Sauroleishmania tarentolae</name>
    <dbReference type="NCBI Taxonomy" id="5689"/>
    <lineage>
        <taxon>Eukaryota</taxon>
        <taxon>Discoba</taxon>
        <taxon>Euglenozoa</taxon>
        <taxon>Kinetoplastea</taxon>
        <taxon>Metakinetoplastina</taxon>
        <taxon>Trypanosomatida</taxon>
        <taxon>Trypanosomatidae</taxon>
        <taxon>Leishmaniinae</taxon>
        <taxon>Leishmania</taxon>
        <taxon>lizard Leishmania</taxon>
    </lineage>
</organism>